<keyword evidence="3" id="KW-0812">Transmembrane</keyword>
<protein>
    <recommendedName>
        <fullName evidence="4">Acyltransferase 3 domain-containing protein</fullName>
    </recommendedName>
</protein>
<feature type="transmembrane region" description="Helical" evidence="3">
    <location>
        <begin position="214"/>
        <end position="235"/>
    </location>
</feature>
<feature type="transmembrane region" description="Helical" evidence="3">
    <location>
        <begin position="279"/>
        <end position="299"/>
    </location>
</feature>
<dbReference type="InterPro" id="IPR002656">
    <property type="entry name" value="Acyl_transf_3_dom"/>
</dbReference>
<dbReference type="EMBL" id="NUBY01000109">
    <property type="protein sequence ID" value="PEQ02660.1"/>
    <property type="molecule type" value="Genomic_DNA"/>
</dbReference>
<feature type="domain" description="Acyltransferase 3" evidence="4">
    <location>
        <begin position="32"/>
        <end position="395"/>
    </location>
</feature>
<keyword evidence="3" id="KW-0472">Membrane</keyword>
<evidence type="ECO:0000313" key="6">
    <source>
        <dbReference type="Proteomes" id="UP000220841"/>
    </source>
</evidence>
<feature type="transmembrane region" description="Helical" evidence="3">
    <location>
        <begin position="356"/>
        <end position="375"/>
    </location>
</feature>
<evidence type="ECO:0000256" key="3">
    <source>
        <dbReference type="SAM" id="Phobius"/>
    </source>
</evidence>
<reference evidence="5 6" key="1">
    <citation type="submission" date="2017-09" db="EMBL/GenBank/DDBJ databases">
        <title>Large-scale bioinformatics analysis of Bacillus genomes uncovers conserved roles of natural products in bacterial physiology.</title>
        <authorList>
            <consortium name="Agbiome Team Llc"/>
            <person name="Bleich R.M."/>
            <person name="Grubbs K.J."/>
            <person name="Santa Maria K.C."/>
            <person name="Allen S.E."/>
            <person name="Farag S."/>
            <person name="Shank E.A."/>
            <person name="Bowers A."/>
        </authorList>
    </citation>
    <scope>NUCLEOTIDE SEQUENCE [LARGE SCALE GENOMIC DNA]</scope>
    <source>
        <strain evidence="5 6">AFS021349</strain>
    </source>
</reference>
<evidence type="ECO:0000256" key="2">
    <source>
        <dbReference type="ARBA" id="ARBA00007400"/>
    </source>
</evidence>
<name>A0A2A8HCZ3_9BACI</name>
<accession>A0A2A8HCZ3</accession>
<feature type="transmembrane region" description="Helical" evidence="3">
    <location>
        <begin position="183"/>
        <end position="202"/>
    </location>
</feature>
<organism evidence="5 6">
    <name type="scientific">Bacillus toyonensis</name>
    <dbReference type="NCBI Taxonomy" id="155322"/>
    <lineage>
        <taxon>Bacteria</taxon>
        <taxon>Bacillati</taxon>
        <taxon>Bacillota</taxon>
        <taxon>Bacilli</taxon>
        <taxon>Bacillales</taxon>
        <taxon>Bacillaceae</taxon>
        <taxon>Bacillus</taxon>
        <taxon>Bacillus cereus group</taxon>
    </lineage>
</organism>
<gene>
    <name evidence="5" type="ORF">CN585_19440</name>
</gene>
<comment type="caution">
    <text evidence="5">The sequence shown here is derived from an EMBL/GenBank/DDBJ whole genome shotgun (WGS) entry which is preliminary data.</text>
</comment>
<feature type="transmembrane region" description="Helical" evidence="3">
    <location>
        <begin position="250"/>
        <end position="267"/>
    </location>
</feature>
<dbReference type="GO" id="GO:0016747">
    <property type="term" value="F:acyltransferase activity, transferring groups other than amino-acyl groups"/>
    <property type="evidence" value="ECO:0007669"/>
    <property type="project" value="InterPro"/>
</dbReference>
<keyword evidence="3" id="KW-1133">Transmembrane helix</keyword>
<evidence type="ECO:0000256" key="1">
    <source>
        <dbReference type="ARBA" id="ARBA00004370"/>
    </source>
</evidence>
<feature type="transmembrane region" description="Helical" evidence="3">
    <location>
        <begin position="123"/>
        <end position="141"/>
    </location>
</feature>
<sequence length="426" mass="48812">MITKNIHINTFKIYNVILILYLGGARMSKRYEELDSLRGLAALIVVIHHCLLTFTVFFAAYNHEFISSSIVRLLSNSPLHILWAGSESVILFFILSGFVLSLPFLNNKTTTYQSYFIKRVCRIYLPYIFTMILSILLFNLLEVDNPISSLSSWFNEMWSTPLTFKSALSYLLMLGFDTHNFNTVTWSLIHEMRISIFFPLVMIPIMKYDWKKSLVIGLLTTYSLWFVFVVASLVIKVDDLSFILKTIGDTFYYCSFFVIGAVFAKYKDSVKVFYNRQSTISKTLIVIFAILMYSIEWIVPGLGELKTSSGIYFIILRTFVNVCVTIAILILFMFALNAVKFQNKLKNAKLVYLGKISYSLYLIHPIVILASVYTLKGFLPIELIVVSVPFVSIIIASIMYKLIEEPSIGLGKKLIKKPQNKFEKSA</sequence>
<comment type="subcellular location">
    <subcellularLocation>
        <location evidence="1">Membrane</location>
    </subcellularLocation>
</comment>
<feature type="transmembrane region" description="Helical" evidence="3">
    <location>
        <begin position="311"/>
        <end position="336"/>
    </location>
</feature>
<proteinExistence type="inferred from homology"/>
<dbReference type="InterPro" id="IPR050879">
    <property type="entry name" value="Acyltransferase_3"/>
</dbReference>
<dbReference type="AlphaFoldDB" id="A0A2A8HCZ3"/>
<evidence type="ECO:0000259" key="4">
    <source>
        <dbReference type="Pfam" id="PF01757"/>
    </source>
</evidence>
<comment type="similarity">
    <text evidence="2">Belongs to the acyltransferase 3 family.</text>
</comment>
<feature type="transmembrane region" description="Helical" evidence="3">
    <location>
        <begin position="81"/>
        <end position="102"/>
    </location>
</feature>
<dbReference type="PANTHER" id="PTHR23028">
    <property type="entry name" value="ACETYLTRANSFERASE"/>
    <property type="match status" value="1"/>
</dbReference>
<dbReference type="Pfam" id="PF01757">
    <property type="entry name" value="Acyl_transf_3"/>
    <property type="match status" value="1"/>
</dbReference>
<feature type="transmembrane region" description="Helical" evidence="3">
    <location>
        <begin position="37"/>
        <end position="61"/>
    </location>
</feature>
<feature type="transmembrane region" description="Helical" evidence="3">
    <location>
        <begin position="381"/>
        <end position="403"/>
    </location>
</feature>
<dbReference type="Proteomes" id="UP000220841">
    <property type="component" value="Unassembled WGS sequence"/>
</dbReference>
<evidence type="ECO:0000313" key="5">
    <source>
        <dbReference type="EMBL" id="PEQ02660.1"/>
    </source>
</evidence>